<reference evidence="2 3" key="1">
    <citation type="journal article" date="2024" name="Nat. Commun.">
        <title>Phylogenomics reveals the evolutionary origins of lichenization in chlorophyte algae.</title>
        <authorList>
            <person name="Puginier C."/>
            <person name="Libourel C."/>
            <person name="Otte J."/>
            <person name="Skaloud P."/>
            <person name="Haon M."/>
            <person name="Grisel S."/>
            <person name="Petersen M."/>
            <person name="Berrin J.G."/>
            <person name="Delaux P.M."/>
            <person name="Dal Grande F."/>
            <person name="Keller J."/>
        </authorList>
    </citation>
    <scope>NUCLEOTIDE SEQUENCE [LARGE SCALE GENOMIC DNA]</scope>
    <source>
        <strain evidence="2 3">SAG 2523</strain>
    </source>
</reference>
<proteinExistence type="predicted"/>
<name>A0AAW1SU25_9CHLO</name>
<comment type="caution">
    <text evidence="2">The sequence shown here is derived from an EMBL/GenBank/DDBJ whole genome shotgun (WGS) entry which is preliminary data.</text>
</comment>
<sequence length="95" mass="9817">MHLTSSTAATNFRFPGIWQAQASTHGKPAGRAIWSKAAAHGHGSCCSLGGSSETSSRSGRSCHVMGGGPPEGRPVLGARKFFGLSVPPQRSEGLR</sequence>
<evidence type="ECO:0000313" key="2">
    <source>
        <dbReference type="EMBL" id="KAK9859842.1"/>
    </source>
</evidence>
<feature type="compositionally biased region" description="Low complexity" evidence="1">
    <location>
        <begin position="45"/>
        <end position="63"/>
    </location>
</feature>
<gene>
    <name evidence="2" type="ORF">WJX84_009489</name>
</gene>
<accession>A0AAW1SU25</accession>
<dbReference type="Proteomes" id="UP001485043">
    <property type="component" value="Unassembled WGS sequence"/>
</dbReference>
<feature type="region of interest" description="Disordered" evidence="1">
    <location>
        <begin position="45"/>
        <end position="70"/>
    </location>
</feature>
<protein>
    <submittedName>
        <fullName evidence="2">Uncharacterized protein</fullName>
    </submittedName>
</protein>
<dbReference type="EMBL" id="JALJOV010000863">
    <property type="protein sequence ID" value="KAK9859842.1"/>
    <property type="molecule type" value="Genomic_DNA"/>
</dbReference>
<keyword evidence="3" id="KW-1185">Reference proteome</keyword>
<organism evidence="2 3">
    <name type="scientific">Apatococcus fuscideae</name>
    <dbReference type="NCBI Taxonomy" id="2026836"/>
    <lineage>
        <taxon>Eukaryota</taxon>
        <taxon>Viridiplantae</taxon>
        <taxon>Chlorophyta</taxon>
        <taxon>core chlorophytes</taxon>
        <taxon>Trebouxiophyceae</taxon>
        <taxon>Chlorellales</taxon>
        <taxon>Chlorellaceae</taxon>
        <taxon>Apatococcus</taxon>
    </lineage>
</organism>
<evidence type="ECO:0000256" key="1">
    <source>
        <dbReference type="SAM" id="MobiDB-lite"/>
    </source>
</evidence>
<evidence type="ECO:0000313" key="3">
    <source>
        <dbReference type="Proteomes" id="UP001485043"/>
    </source>
</evidence>
<dbReference type="AlphaFoldDB" id="A0AAW1SU25"/>